<organism evidence="6 7">
    <name type="scientific">Macrolepiota fuliginosa MF-IS2</name>
    <dbReference type="NCBI Taxonomy" id="1400762"/>
    <lineage>
        <taxon>Eukaryota</taxon>
        <taxon>Fungi</taxon>
        <taxon>Dikarya</taxon>
        <taxon>Basidiomycota</taxon>
        <taxon>Agaricomycotina</taxon>
        <taxon>Agaricomycetes</taxon>
        <taxon>Agaricomycetidae</taxon>
        <taxon>Agaricales</taxon>
        <taxon>Agaricineae</taxon>
        <taxon>Agaricaceae</taxon>
        <taxon>Macrolepiota</taxon>
    </lineage>
</organism>
<comment type="subcellular location">
    <subcellularLocation>
        <location evidence="1">Nucleus</location>
        <location evidence="1">Nucleolus</location>
    </subcellularLocation>
</comment>
<evidence type="ECO:0000313" key="6">
    <source>
        <dbReference type="EMBL" id="KAF9451953.1"/>
    </source>
</evidence>
<reference evidence="6" key="1">
    <citation type="submission" date="2020-11" db="EMBL/GenBank/DDBJ databases">
        <authorList>
            <consortium name="DOE Joint Genome Institute"/>
            <person name="Ahrendt S."/>
            <person name="Riley R."/>
            <person name="Andreopoulos W."/>
            <person name="Labutti K."/>
            <person name="Pangilinan J."/>
            <person name="Ruiz-Duenas F.J."/>
            <person name="Barrasa J.M."/>
            <person name="Sanchez-Garcia M."/>
            <person name="Camarero S."/>
            <person name="Miyauchi S."/>
            <person name="Serrano A."/>
            <person name="Linde D."/>
            <person name="Babiker R."/>
            <person name="Drula E."/>
            <person name="Ayuso-Fernandez I."/>
            <person name="Pacheco R."/>
            <person name="Padilla G."/>
            <person name="Ferreira P."/>
            <person name="Barriuso J."/>
            <person name="Kellner H."/>
            <person name="Castanera R."/>
            <person name="Alfaro M."/>
            <person name="Ramirez L."/>
            <person name="Pisabarro A.G."/>
            <person name="Kuo A."/>
            <person name="Tritt A."/>
            <person name="Lipzen A."/>
            <person name="He G."/>
            <person name="Yan M."/>
            <person name="Ng V."/>
            <person name="Cullen D."/>
            <person name="Martin F."/>
            <person name="Rosso M.-N."/>
            <person name="Henrissat B."/>
            <person name="Hibbett D."/>
            <person name="Martinez A.T."/>
            <person name="Grigoriev I.V."/>
        </authorList>
    </citation>
    <scope>NUCLEOTIDE SEQUENCE</scope>
    <source>
        <strain evidence="6">MF-IS2</strain>
    </source>
</reference>
<keyword evidence="7" id="KW-1185">Reference proteome</keyword>
<comment type="caution">
    <text evidence="6">The sequence shown here is derived from an EMBL/GenBank/DDBJ whole genome shotgun (WGS) entry which is preliminary data.</text>
</comment>
<keyword evidence="4" id="KW-0539">Nucleus</keyword>
<sequence length="231" mass="26482">MDNLATLTHSHTVIAAKKRAKRGQIKEIIFDDNARREFLTGFHKRKLAKAEAARKRAQEREKQERLESRREQRRALREQAAENAKKVESTYASIYGQNDEDQDEEEWTGIISSPRARGKQREEEYEDEEVLAMVTVVEDFDPDTILHGPPRGSPPAQPSTRQPGSSGELARNSTKEPPLKKSKPQKIRYQTQEARKTERLKQIARRTEKAERAGGKAARKTPSKKKGKSRR</sequence>
<feature type="compositionally biased region" description="Acidic residues" evidence="5">
    <location>
        <begin position="98"/>
        <end position="107"/>
    </location>
</feature>
<accession>A0A9P5XIC8</accession>
<evidence type="ECO:0008006" key="8">
    <source>
        <dbReference type="Google" id="ProtNLM"/>
    </source>
</evidence>
<evidence type="ECO:0000256" key="4">
    <source>
        <dbReference type="ARBA" id="ARBA00023242"/>
    </source>
</evidence>
<feature type="compositionally biased region" description="Basic and acidic residues" evidence="5">
    <location>
        <begin position="193"/>
        <end position="214"/>
    </location>
</feature>
<dbReference type="Proteomes" id="UP000807342">
    <property type="component" value="Unassembled WGS sequence"/>
</dbReference>
<feature type="region of interest" description="Disordered" evidence="5">
    <location>
        <begin position="50"/>
        <end position="231"/>
    </location>
</feature>
<comment type="similarity">
    <text evidence="2">Belongs to the RRP17 family.</text>
</comment>
<dbReference type="PANTHER" id="PTHR14577:SF0">
    <property type="entry name" value="NUCLEOLAR PROTEIN 12"/>
    <property type="match status" value="1"/>
</dbReference>
<evidence type="ECO:0000256" key="1">
    <source>
        <dbReference type="ARBA" id="ARBA00004604"/>
    </source>
</evidence>
<evidence type="ECO:0000256" key="2">
    <source>
        <dbReference type="ARBA" id="ARBA00007175"/>
    </source>
</evidence>
<name>A0A9P5XIC8_9AGAR</name>
<dbReference type="GO" id="GO:0019843">
    <property type="term" value="F:rRNA binding"/>
    <property type="evidence" value="ECO:0007669"/>
    <property type="project" value="TreeGrafter"/>
</dbReference>
<feature type="compositionally biased region" description="Basic residues" evidence="5">
    <location>
        <begin position="217"/>
        <end position="231"/>
    </location>
</feature>
<protein>
    <recommendedName>
        <fullName evidence="8">Ribosomal RNA-processing protein 17</fullName>
    </recommendedName>
</protein>
<evidence type="ECO:0000256" key="3">
    <source>
        <dbReference type="ARBA" id="ARBA00023054"/>
    </source>
</evidence>
<dbReference type="EMBL" id="MU151077">
    <property type="protein sequence ID" value="KAF9451953.1"/>
    <property type="molecule type" value="Genomic_DNA"/>
</dbReference>
<dbReference type="Pfam" id="PF09805">
    <property type="entry name" value="Nop25"/>
    <property type="match status" value="1"/>
</dbReference>
<dbReference type="GO" id="GO:0005730">
    <property type="term" value="C:nucleolus"/>
    <property type="evidence" value="ECO:0007669"/>
    <property type="project" value="UniProtKB-SubCell"/>
</dbReference>
<dbReference type="AlphaFoldDB" id="A0A9P5XIC8"/>
<dbReference type="InterPro" id="IPR019186">
    <property type="entry name" value="Nucleolar_protein_12"/>
</dbReference>
<evidence type="ECO:0000256" key="5">
    <source>
        <dbReference type="SAM" id="MobiDB-lite"/>
    </source>
</evidence>
<gene>
    <name evidence="6" type="ORF">P691DRAFT_806051</name>
</gene>
<keyword evidence="3" id="KW-0175">Coiled coil</keyword>
<evidence type="ECO:0000313" key="7">
    <source>
        <dbReference type="Proteomes" id="UP000807342"/>
    </source>
</evidence>
<dbReference type="PANTHER" id="PTHR14577">
    <property type="entry name" value="NUCLEOLAR PROTEIN 12"/>
    <property type="match status" value="1"/>
</dbReference>
<feature type="compositionally biased region" description="Basic and acidic residues" evidence="5">
    <location>
        <begin position="50"/>
        <end position="88"/>
    </location>
</feature>
<proteinExistence type="inferred from homology"/>
<dbReference type="OrthoDB" id="551633at2759"/>